<feature type="domain" description="ZP" evidence="21">
    <location>
        <begin position="953"/>
        <end position="1200"/>
    </location>
</feature>
<dbReference type="PROSITE" id="PS50026">
    <property type="entry name" value="EGF_3"/>
    <property type="match status" value="16"/>
</dbReference>
<evidence type="ECO:0000256" key="4">
    <source>
        <dbReference type="ARBA" id="ARBA00015737"/>
    </source>
</evidence>
<dbReference type="GO" id="GO:0045087">
    <property type="term" value="P:innate immune response"/>
    <property type="evidence" value="ECO:0007669"/>
    <property type="project" value="UniProtKB-KW"/>
</dbReference>
<dbReference type="Pfam" id="PF00100">
    <property type="entry name" value="Zona_pellucida"/>
    <property type="match status" value="1"/>
</dbReference>
<feature type="disulfide bond" evidence="16">
    <location>
        <begin position="204"/>
        <end position="213"/>
    </location>
</feature>
<feature type="domain" description="EGF-like" evidence="20">
    <location>
        <begin position="368"/>
        <end position="404"/>
    </location>
</feature>
<evidence type="ECO:0000256" key="17">
    <source>
        <dbReference type="SAM" id="Phobius"/>
    </source>
</evidence>
<feature type="domain" description="EGF-like" evidence="20">
    <location>
        <begin position="216"/>
        <end position="252"/>
    </location>
</feature>
<feature type="disulfide bond" evidence="16">
    <location>
        <begin position="660"/>
        <end position="669"/>
    </location>
</feature>
<feature type="domain" description="F5/8 type C" evidence="19">
    <location>
        <begin position="38"/>
        <end position="177"/>
    </location>
</feature>
<evidence type="ECO:0000256" key="12">
    <source>
        <dbReference type="ARBA" id="ARBA00023180"/>
    </source>
</evidence>
<evidence type="ECO:0000256" key="13">
    <source>
        <dbReference type="ARBA" id="ARBA00023273"/>
    </source>
</evidence>
<evidence type="ECO:0000313" key="22">
    <source>
        <dbReference type="EnsemblMetazoa" id="XP_030849101"/>
    </source>
</evidence>
<dbReference type="FunFam" id="2.60.120.260:FF:000016">
    <property type="entry name" value="Contactin-associated protein-like 4 isoform 1"/>
    <property type="match status" value="1"/>
</dbReference>
<protein>
    <recommendedName>
        <fullName evidence="4">Uromodulin</fullName>
    </recommendedName>
</protein>
<feature type="domain" description="EGF-like" evidence="20">
    <location>
        <begin position="292"/>
        <end position="328"/>
    </location>
</feature>
<feature type="disulfide bond" evidence="16">
    <location>
        <begin position="356"/>
        <end position="365"/>
    </location>
</feature>
<dbReference type="PRINTS" id="PR00023">
    <property type="entry name" value="ZPELLUCIDA"/>
</dbReference>
<dbReference type="Gene3D" id="2.10.25.10">
    <property type="entry name" value="Laminin"/>
    <property type="match status" value="16"/>
</dbReference>
<feature type="domain" description="EGF-like" evidence="20">
    <location>
        <begin position="444"/>
        <end position="480"/>
    </location>
</feature>
<dbReference type="PROSITE" id="PS01187">
    <property type="entry name" value="EGF_CA"/>
    <property type="match status" value="7"/>
</dbReference>
<dbReference type="InterPro" id="IPR000421">
    <property type="entry name" value="FA58C"/>
</dbReference>
<dbReference type="PROSITE" id="PS01186">
    <property type="entry name" value="EGF_2"/>
    <property type="match status" value="16"/>
</dbReference>
<feature type="domain" description="EGF-like" evidence="20">
    <location>
        <begin position="672"/>
        <end position="708"/>
    </location>
</feature>
<keyword evidence="17" id="KW-0812">Transmembrane</keyword>
<evidence type="ECO:0000259" key="19">
    <source>
        <dbReference type="PROSITE" id="PS50022"/>
    </source>
</evidence>
<feature type="disulfide bond" evidence="16">
    <location>
        <begin position="622"/>
        <end position="631"/>
    </location>
</feature>
<dbReference type="GO" id="GO:0098552">
    <property type="term" value="C:side of membrane"/>
    <property type="evidence" value="ECO:0007669"/>
    <property type="project" value="UniProtKB-KW"/>
</dbReference>
<dbReference type="SMART" id="SM00179">
    <property type="entry name" value="EGF_CA"/>
    <property type="match status" value="16"/>
</dbReference>
<keyword evidence="8 18" id="KW-0732">Signal</keyword>
<dbReference type="FunFam" id="2.10.25.10:FF:000143">
    <property type="entry name" value="Protein crumbs 1"/>
    <property type="match status" value="1"/>
</dbReference>
<keyword evidence="23" id="KW-1185">Reference proteome</keyword>
<dbReference type="Gene3D" id="2.60.40.4100">
    <property type="entry name" value="Zona pellucida, ZP-C domain"/>
    <property type="match status" value="1"/>
</dbReference>
<name>A0A7M7PEE2_STRPU</name>
<proteinExistence type="predicted"/>
<dbReference type="EnsemblMetazoa" id="XM_030993241">
    <property type="protein sequence ID" value="XP_030849101"/>
    <property type="gene ID" value="LOC763804"/>
</dbReference>
<keyword evidence="13" id="KW-0966">Cell projection</keyword>
<feature type="domain" description="EGF-like" evidence="20">
    <location>
        <begin position="520"/>
        <end position="556"/>
    </location>
</feature>
<dbReference type="OrthoDB" id="18487at2759"/>
<dbReference type="InterPro" id="IPR055355">
    <property type="entry name" value="ZP-C"/>
</dbReference>
<dbReference type="PANTHER" id="PTHR12916">
    <property type="entry name" value="CYTOCHROME C OXIDASE POLYPEPTIDE VIC-2"/>
    <property type="match status" value="1"/>
</dbReference>
<dbReference type="RefSeq" id="XP_030849101.1">
    <property type="nucleotide sequence ID" value="XM_030993241.1"/>
</dbReference>
<dbReference type="CDD" id="cd00057">
    <property type="entry name" value="FA58C"/>
    <property type="match status" value="2"/>
</dbReference>
<dbReference type="PANTHER" id="PTHR12916:SF9">
    <property type="entry name" value="NEUROGENIC LOCUS NOTCH HOMOLOG PROTEIN 1-RELATED"/>
    <property type="match status" value="1"/>
</dbReference>
<evidence type="ECO:0000256" key="9">
    <source>
        <dbReference type="ARBA" id="ARBA00022737"/>
    </source>
</evidence>
<dbReference type="Gene3D" id="2.60.40.3210">
    <property type="entry name" value="Zona pellucida, ZP-N domain"/>
    <property type="match status" value="1"/>
</dbReference>
<dbReference type="GeneID" id="763804"/>
<feature type="signal peptide" evidence="18">
    <location>
        <begin position="1"/>
        <end position="24"/>
    </location>
</feature>
<feature type="disulfide bond" evidence="16">
    <location>
        <begin position="470"/>
        <end position="479"/>
    </location>
</feature>
<dbReference type="InterPro" id="IPR042235">
    <property type="entry name" value="ZP-C_dom"/>
</dbReference>
<keyword evidence="5" id="KW-1003">Cell membrane</keyword>
<evidence type="ECO:0000256" key="11">
    <source>
        <dbReference type="ARBA" id="ARBA00023157"/>
    </source>
</evidence>
<evidence type="ECO:0000256" key="14">
    <source>
        <dbReference type="ARBA" id="ARBA00045741"/>
    </source>
</evidence>
<evidence type="ECO:0000256" key="5">
    <source>
        <dbReference type="ARBA" id="ARBA00022475"/>
    </source>
</evidence>
<dbReference type="Pfam" id="PF00008">
    <property type="entry name" value="EGF"/>
    <property type="match status" value="16"/>
</dbReference>
<feature type="disulfide bond" evidence="16">
    <location>
        <begin position="698"/>
        <end position="707"/>
    </location>
</feature>
<keyword evidence="7 16" id="KW-0245">EGF-like domain</keyword>
<dbReference type="InterPro" id="IPR000152">
    <property type="entry name" value="EGF-type_Asp/Asn_hydroxyl_site"/>
</dbReference>
<feature type="transmembrane region" description="Helical" evidence="17">
    <location>
        <begin position="1252"/>
        <end position="1274"/>
    </location>
</feature>
<feature type="disulfide bond" evidence="16">
    <location>
        <begin position="242"/>
        <end position="251"/>
    </location>
</feature>
<feature type="domain" description="EGF-like" evidence="20">
    <location>
        <begin position="406"/>
        <end position="442"/>
    </location>
</feature>
<dbReference type="InParanoid" id="A0A7M7PEE2"/>
<dbReference type="GO" id="GO:0051240">
    <property type="term" value="P:positive regulation of multicellular organismal process"/>
    <property type="evidence" value="ECO:0007669"/>
    <property type="project" value="UniProtKB-ARBA"/>
</dbReference>
<feature type="disulfide bond" evidence="16">
    <location>
        <begin position="280"/>
        <end position="289"/>
    </location>
</feature>
<feature type="disulfide bond" evidence="16">
    <location>
        <begin position="432"/>
        <end position="441"/>
    </location>
</feature>
<evidence type="ECO:0000313" key="23">
    <source>
        <dbReference type="Proteomes" id="UP000007110"/>
    </source>
</evidence>
<keyword evidence="17" id="KW-1133">Transmembrane helix</keyword>
<dbReference type="SUPFAM" id="SSF49785">
    <property type="entry name" value="Galactose-binding domain-like"/>
    <property type="match status" value="2"/>
</dbReference>
<evidence type="ECO:0000256" key="18">
    <source>
        <dbReference type="SAM" id="SignalP"/>
    </source>
</evidence>
<comment type="function">
    <text evidence="14">Functions in biogenesis and organization of the apical membrane of epithelial cells of the thick ascending limb of Henle's loop (TALH), where it promotes formation of complex filamentous gel-like structure that may play a role in the water barrier permeability. May serve as a receptor for binding and endocytosis of cytokines (IL-1, IL-2) and TNF. Facilitates neutrophil migration across renal epithelia.</text>
</comment>
<dbReference type="GO" id="GO:0003008">
    <property type="term" value="P:system process"/>
    <property type="evidence" value="ECO:0007669"/>
    <property type="project" value="UniProtKB-ARBA"/>
</dbReference>
<evidence type="ECO:0000256" key="3">
    <source>
        <dbReference type="ARBA" id="ARBA00004613"/>
    </source>
</evidence>
<dbReference type="InterPro" id="IPR008979">
    <property type="entry name" value="Galactose-bd-like_sf"/>
</dbReference>
<dbReference type="Gene3D" id="2.60.120.260">
    <property type="entry name" value="Galactose-binding domain-like"/>
    <property type="match status" value="2"/>
</dbReference>
<dbReference type="FunFam" id="2.10.25.10:FF:000122">
    <property type="entry name" value="Protein crumbs homolog 2"/>
    <property type="match status" value="6"/>
</dbReference>
<feature type="disulfide bond" evidence="16">
    <location>
        <begin position="394"/>
        <end position="403"/>
    </location>
</feature>
<dbReference type="FunFam" id="2.10.25.10:FF:000061">
    <property type="entry name" value="Delta-like protein"/>
    <property type="match status" value="7"/>
</dbReference>
<dbReference type="PRINTS" id="PR01983">
    <property type="entry name" value="NOTCH"/>
</dbReference>
<evidence type="ECO:0000256" key="15">
    <source>
        <dbReference type="ARBA" id="ARBA00046503"/>
    </source>
</evidence>
<dbReference type="OMA" id="DECANFN"/>
<dbReference type="CDD" id="cd00054">
    <property type="entry name" value="EGF_CA"/>
    <property type="match status" value="16"/>
</dbReference>
<dbReference type="PROSITE" id="PS00022">
    <property type="entry name" value="EGF_1"/>
    <property type="match status" value="16"/>
</dbReference>
<feature type="domain" description="EGF-like" evidence="20">
    <location>
        <begin position="911"/>
        <end position="947"/>
    </location>
</feature>
<reference evidence="22" key="2">
    <citation type="submission" date="2021-01" db="UniProtKB">
        <authorList>
            <consortium name="EnsemblMetazoa"/>
        </authorList>
    </citation>
    <scope>IDENTIFICATION</scope>
</reference>
<evidence type="ECO:0000256" key="7">
    <source>
        <dbReference type="ARBA" id="ARBA00022536"/>
    </source>
</evidence>
<dbReference type="PROSITE" id="PS00010">
    <property type="entry name" value="ASX_HYDROXYL"/>
    <property type="match status" value="16"/>
</dbReference>
<reference evidence="23" key="1">
    <citation type="submission" date="2015-02" db="EMBL/GenBank/DDBJ databases">
        <title>Genome sequencing for Strongylocentrotus purpuratus.</title>
        <authorList>
            <person name="Murali S."/>
            <person name="Liu Y."/>
            <person name="Vee V."/>
            <person name="English A."/>
            <person name="Wang M."/>
            <person name="Skinner E."/>
            <person name="Han Y."/>
            <person name="Muzny D.M."/>
            <person name="Worley K.C."/>
            <person name="Gibbs R.A."/>
        </authorList>
    </citation>
    <scope>NUCLEOTIDE SEQUENCE</scope>
</reference>
<feature type="domain" description="EGF-like" evidence="20">
    <location>
        <begin position="254"/>
        <end position="290"/>
    </location>
</feature>
<feature type="domain" description="EGF-like" evidence="20">
    <location>
        <begin position="634"/>
        <end position="670"/>
    </location>
</feature>
<evidence type="ECO:0000259" key="21">
    <source>
        <dbReference type="PROSITE" id="PS51034"/>
    </source>
</evidence>
<evidence type="ECO:0000256" key="2">
    <source>
        <dbReference type="ARBA" id="ARBA00004539"/>
    </source>
</evidence>
<keyword evidence="10 17" id="KW-0472">Membrane</keyword>
<dbReference type="SMART" id="SM00181">
    <property type="entry name" value="EGF"/>
    <property type="match status" value="16"/>
</dbReference>
<dbReference type="FunFam" id="2.10.25.10:FF:000004">
    <property type="entry name" value="Neurogenic locus notch 1"/>
    <property type="match status" value="2"/>
</dbReference>
<dbReference type="InterPro" id="IPR000742">
    <property type="entry name" value="EGF"/>
</dbReference>
<dbReference type="SMART" id="SM00241">
    <property type="entry name" value="ZP"/>
    <property type="match status" value="1"/>
</dbReference>
<dbReference type="SUPFAM" id="SSF57196">
    <property type="entry name" value="EGF/Laminin"/>
    <property type="match status" value="2"/>
</dbReference>
<feature type="disulfide bond" evidence="16">
    <location>
        <begin position="508"/>
        <end position="517"/>
    </location>
</feature>
<dbReference type="InterPro" id="IPR048290">
    <property type="entry name" value="ZP_chr"/>
</dbReference>
<dbReference type="AlphaFoldDB" id="A0A7M7PEE2"/>
<dbReference type="GO" id="GO:0051241">
    <property type="term" value="P:negative regulation of multicellular organismal process"/>
    <property type="evidence" value="ECO:0007669"/>
    <property type="project" value="UniProtKB-ARBA"/>
</dbReference>
<dbReference type="GO" id="GO:0060170">
    <property type="term" value="C:ciliary membrane"/>
    <property type="evidence" value="ECO:0007669"/>
    <property type="project" value="UniProtKB-SubCell"/>
</dbReference>
<evidence type="ECO:0000256" key="8">
    <source>
        <dbReference type="ARBA" id="ARBA00022729"/>
    </source>
</evidence>
<feature type="chain" id="PRO_5029511964" description="Uromodulin" evidence="18">
    <location>
        <begin position="25"/>
        <end position="1279"/>
    </location>
</feature>
<dbReference type="PROSITE" id="PS51034">
    <property type="entry name" value="ZP_2"/>
    <property type="match status" value="1"/>
</dbReference>
<feature type="disulfide bond" evidence="16">
    <location>
        <begin position="546"/>
        <end position="555"/>
    </location>
</feature>
<feature type="disulfide bond" evidence="16">
    <location>
        <begin position="318"/>
        <end position="327"/>
    </location>
</feature>
<evidence type="ECO:0000259" key="20">
    <source>
        <dbReference type="PROSITE" id="PS50026"/>
    </source>
</evidence>
<dbReference type="KEGG" id="spu:763804"/>
<dbReference type="GO" id="GO:0005576">
    <property type="term" value="C:extracellular region"/>
    <property type="evidence" value="ECO:0007669"/>
    <property type="project" value="UniProtKB-SubCell"/>
</dbReference>
<evidence type="ECO:0000256" key="16">
    <source>
        <dbReference type="PROSITE-ProRule" id="PRU00076"/>
    </source>
</evidence>
<dbReference type="InterPro" id="IPR017977">
    <property type="entry name" value="ZP_dom_CS"/>
</dbReference>
<feature type="domain" description="EGF-like" evidence="20">
    <location>
        <begin position="558"/>
        <end position="594"/>
    </location>
</feature>
<feature type="disulfide bond" evidence="16">
    <location>
        <begin position="584"/>
        <end position="593"/>
    </location>
</feature>
<dbReference type="GO" id="GO:0016324">
    <property type="term" value="C:apical plasma membrane"/>
    <property type="evidence" value="ECO:0007669"/>
    <property type="project" value="UniProtKB-SubCell"/>
</dbReference>
<keyword evidence="11 16" id="KW-1015">Disulfide bond</keyword>
<keyword evidence="12" id="KW-0325">Glycoprotein</keyword>
<dbReference type="InterPro" id="IPR001507">
    <property type="entry name" value="ZP_dom"/>
</dbReference>
<comment type="caution">
    <text evidence="16">Lacks conserved residue(s) required for the propagation of feature annotation.</text>
</comment>
<dbReference type="InterPro" id="IPR018097">
    <property type="entry name" value="EGF_Ca-bd_CS"/>
</dbReference>
<feature type="domain" description="F5/8 type C" evidence="19">
    <location>
        <begin position="750"/>
        <end position="906"/>
    </location>
</feature>
<dbReference type="GO" id="GO:0016323">
    <property type="term" value="C:basolateral plasma membrane"/>
    <property type="evidence" value="ECO:0007669"/>
    <property type="project" value="UniProtKB-SubCell"/>
</dbReference>
<dbReference type="SMART" id="SM00231">
    <property type="entry name" value="FA58C"/>
    <property type="match status" value="2"/>
</dbReference>
<keyword evidence="6" id="KW-0964">Secreted</keyword>
<organism evidence="22 23">
    <name type="scientific">Strongylocentrotus purpuratus</name>
    <name type="common">Purple sea urchin</name>
    <dbReference type="NCBI Taxonomy" id="7668"/>
    <lineage>
        <taxon>Eukaryota</taxon>
        <taxon>Metazoa</taxon>
        <taxon>Echinodermata</taxon>
        <taxon>Eleutherozoa</taxon>
        <taxon>Echinozoa</taxon>
        <taxon>Echinoidea</taxon>
        <taxon>Euechinoidea</taxon>
        <taxon>Echinacea</taxon>
        <taxon>Camarodonta</taxon>
        <taxon>Echinidea</taxon>
        <taxon>Strongylocentrotidae</taxon>
        <taxon>Strongylocentrotus</taxon>
    </lineage>
</organism>
<dbReference type="PROSITE" id="PS01285">
    <property type="entry name" value="FA58C_1"/>
    <property type="match status" value="1"/>
</dbReference>
<evidence type="ECO:0000256" key="1">
    <source>
        <dbReference type="ARBA" id="ARBA00004309"/>
    </source>
</evidence>
<feature type="domain" description="EGF-like" evidence="20">
    <location>
        <begin position="710"/>
        <end position="746"/>
    </location>
</feature>
<dbReference type="Proteomes" id="UP000007110">
    <property type="component" value="Unassembled WGS sequence"/>
</dbReference>
<dbReference type="PROSITE" id="PS50022">
    <property type="entry name" value="FA58C_3"/>
    <property type="match status" value="2"/>
</dbReference>
<sequence length="1279" mass="134778">MRGIPVSSLVLLMLSFLCVHNVEAQSTNGTVPIAAILNDPVPLGLESYAIPDSSMTASTEYSANHGARSARSSNANQWIQMDLLDRYKIISVATQGRQDSDQWVQSYKLACSTDGTTFHTVQGISTNPGADRIFTGNSDRNTIVTNTLPVPQFCRYIRLMPVSWYGQISLRMQIFREDINECSPDPCENGGRCSDGVDSFTCACAPGYTGPTCGTDNNECSPDPCENGGRCSDGVDSFTCACAPGYTGPTCGTDINECSPDPCENGGRCSDGANTFTCACAPGYTGPTCGTDNNECSPDPCENGGRCSDGVDSFTCACAPGYTGPTCGTDINECSPDPCENGGRCSDGVDSFTCACAPGYTGSTCGTDIDECSLNPCENGGTCSDGVNTFTCACAPGYTGPTCGTDINECSLNPCENGGTCSDGVNIFTCACAPGYTGPTCVTDINECSPDPCENGGRCSDGVDSFTCACAPGYTGPTCGTDIDECSPNPCENGGTCSDGVNTFTCACAPGYTGPTCGTDIDECSPNPCENGGTCSDGVNTFTCACAPGYTGPTCVTDINECSPDPCENGGTCSDGMNTFTCACAPGYTGPTCLTDINDCSPDPCENGGTCSDGANTFTCACAPGYTGTTCGTDINDCSPDPCENGGTCSDGVNTFTCACAPGYTGTTCGTDINECSPDPCENGGTCSDGMNTFTCACAPGYTGPTCLTDINDCSPDPCENGGTCSDGVNTFTCACAPGYTGTTCRTAILNDPRPLGLESYVIPDSSMTASSEESADHGAKRGRLNVRKVKTLRGAWSARSNNANQWIQVDLLDLYRINSVATQGRQAYNQWVTSYKLACSTDGTTFHTVQGISINPGADRIFTGNSDRNTIVTNTLPVPQMCRYVRLMPVRWFGHISLRMEIYGEGPITDINDCSPDPCENGGTCIDGVDTFTCACAPGYIGPTCGTAARVTCDSSSMTVFISKTLNILPADLHFIDESCVGYNPNGENIALYSRYDKCKFTTEENSDFIIYSNVISTTVTDNTPNGSVITRVMGETLINVRCQIRRRQVLSRFYNPISSSLKIDEVGYGNFTVDFERYTDENFRERHPNEAAPVRIQDRLFYAVSLTSVSNLTLFIDHCWSTPSSDPLDTKQYDLIKDGCASDDTVQTISTFGPSFKPFTFDAFTFIGDYSQVYVHCEVVACNEGDTNSICAQGCLAPALPLPARLRRSVVGKPVGTNSQPRIVSQIVGPFVKGSEKQGVTAKTGWASPYIFLASLAAGACLFIGMIAMYAVMKARM</sequence>
<comment type="subcellular location">
    <subcellularLocation>
        <location evidence="2">Basolateral cell membrane</location>
        <topology evidence="2">Lipid-anchor</topology>
        <topology evidence="2">GPI-anchor</topology>
    </subcellularLocation>
    <subcellularLocation>
        <location evidence="1">Cell projection</location>
        <location evidence="1">Cilium membrane</location>
    </subcellularLocation>
    <subcellularLocation>
        <location evidence="3">Secreted</location>
    </subcellularLocation>
</comment>
<feature type="domain" description="EGF-like" evidence="20">
    <location>
        <begin position="330"/>
        <end position="366"/>
    </location>
</feature>
<dbReference type="InterPro" id="IPR009030">
    <property type="entry name" value="Growth_fac_rcpt_cys_sf"/>
</dbReference>
<evidence type="ECO:0000256" key="6">
    <source>
        <dbReference type="ARBA" id="ARBA00022525"/>
    </source>
</evidence>
<feature type="disulfide bond" evidence="16">
    <location>
        <begin position="937"/>
        <end position="946"/>
    </location>
</feature>
<comment type="subunit">
    <text evidence="15">Homodimer that then polymerizes into long filaments. The filaments can additionally assemble laterally to form a sheet. The filaments consist of a zigzag-shaped backbone with laterally protruding arms which interact with bacterial adhesin fimH. Two fimH molecules can bind to a single UMOD monomer.</text>
</comment>
<feature type="disulfide bond" evidence="16">
    <location>
        <begin position="736"/>
        <end position="745"/>
    </location>
</feature>
<feature type="domain" description="EGF-like" evidence="20">
    <location>
        <begin position="596"/>
        <end position="632"/>
    </location>
</feature>
<keyword evidence="9" id="KW-0677">Repeat</keyword>
<dbReference type="PROSITE" id="PS00682">
    <property type="entry name" value="ZP_1"/>
    <property type="match status" value="1"/>
</dbReference>
<dbReference type="Pfam" id="PF00754">
    <property type="entry name" value="F5_F8_type_C"/>
    <property type="match status" value="2"/>
</dbReference>
<dbReference type="InterPro" id="IPR001881">
    <property type="entry name" value="EGF-like_Ca-bd_dom"/>
</dbReference>
<evidence type="ECO:0000256" key="10">
    <source>
        <dbReference type="ARBA" id="ARBA00023136"/>
    </source>
</evidence>
<dbReference type="PRINTS" id="PR00010">
    <property type="entry name" value="EGFBLOOD"/>
</dbReference>
<feature type="domain" description="EGF-like" evidence="20">
    <location>
        <begin position="178"/>
        <end position="214"/>
    </location>
</feature>
<dbReference type="SUPFAM" id="SSF57184">
    <property type="entry name" value="Growth factor receptor domain"/>
    <property type="match status" value="4"/>
</dbReference>
<dbReference type="GO" id="GO:0005509">
    <property type="term" value="F:calcium ion binding"/>
    <property type="evidence" value="ECO:0007669"/>
    <property type="project" value="InterPro"/>
</dbReference>
<feature type="domain" description="EGF-like" evidence="20">
    <location>
        <begin position="482"/>
        <end position="518"/>
    </location>
</feature>
<accession>A0A7M7PEE2</accession>